<evidence type="ECO:0000313" key="4">
    <source>
        <dbReference type="Proteomes" id="UP000637720"/>
    </source>
</evidence>
<reference evidence="3" key="1">
    <citation type="journal article" date="2014" name="Int. J. Syst. Evol. Microbiol.">
        <title>Complete genome sequence of Corynebacterium casei LMG S-19264T (=DSM 44701T), isolated from a smear-ripened cheese.</title>
        <authorList>
            <consortium name="US DOE Joint Genome Institute (JGI-PGF)"/>
            <person name="Walter F."/>
            <person name="Albersmeier A."/>
            <person name="Kalinowski J."/>
            <person name="Ruckert C."/>
        </authorList>
    </citation>
    <scope>NUCLEOTIDE SEQUENCE</scope>
    <source>
        <strain evidence="3">JCM 14719</strain>
    </source>
</reference>
<dbReference type="Proteomes" id="UP000637720">
    <property type="component" value="Unassembled WGS sequence"/>
</dbReference>
<sequence length="294" mass="32374">MNGTPRVTVIIPAKNEGPHLAQTVAGVLKAQTAVPFTVLVVDDGSTDGGTDALAPYRESGQVAVHRTSGLGLANARNLGATLAATPYLVFLDGHVFVHDHWLDPLIALLEAGTADAVCPAVYAHNRPRRVGFGVTFDGRLRYTWLPRQGTGPYAVPVIPGCAFAIKTAAFRAVRGCNERFRTWGFTDIELSLKLWLFGFRLFVHPGVRVGHVFRAGHPYPVPPEHVNANLLVLAYCHFSEPRIAKAEALVREAPYGERLIRAVRSSDVWAARAWYLANRTHNDDWYMERFGIPF</sequence>
<accession>A0A8J3B9L0</accession>
<keyword evidence="4" id="KW-1185">Reference proteome</keyword>
<dbReference type="AlphaFoldDB" id="A0A8J3B9L0"/>
<keyword evidence="1" id="KW-1015">Disulfide bond</keyword>
<feature type="domain" description="Glycosyltransferase 2-like" evidence="2">
    <location>
        <begin position="8"/>
        <end position="172"/>
    </location>
</feature>
<comment type="caution">
    <text evidence="3">The sequence shown here is derived from an EMBL/GenBank/DDBJ whole genome shotgun (WGS) entry which is preliminary data.</text>
</comment>
<dbReference type="Gene3D" id="3.90.550.10">
    <property type="entry name" value="Spore Coat Polysaccharide Biosynthesis Protein SpsA, Chain A"/>
    <property type="match status" value="1"/>
</dbReference>
<dbReference type="GO" id="GO:0006493">
    <property type="term" value="P:protein O-linked glycosylation"/>
    <property type="evidence" value="ECO:0007669"/>
    <property type="project" value="TreeGrafter"/>
</dbReference>
<dbReference type="EMBL" id="BMOF01000034">
    <property type="protein sequence ID" value="GGK03140.1"/>
    <property type="molecule type" value="Genomic_DNA"/>
</dbReference>
<name>A0A8J3B9L0_9BACI</name>
<dbReference type="InterPro" id="IPR001173">
    <property type="entry name" value="Glyco_trans_2-like"/>
</dbReference>
<dbReference type="PANTHER" id="PTHR11675:SF119">
    <property type="entry name" value="POLYPEPTIDE N-ACETYLGALACTOSAMINYLTRANSFERASE 2"/>
    <property type="match status" value="1"/>
</dbReference>
<dbReference type="SUPFAM" id="SSF53448">
    <property type="entry name" value="Nucleotide-diphospho-sugar transferases"/>
    <property type="match status" value="1"/>
</dbReference>
<dbReference type="RefSeq" id="WP_188817587.1">
    <property type="nucleotide sequence ID" value="NZ_BMOF01000034.1"/>
</dbReference>
<organism evidence="3 4">
    <name type="scientific">Calditerricola satsumensis</name>
    <dbReference type="NCBI Taxonomy" id="373054"/>
    <lineage>
        <taxon>Bacteria</taxon>
        <taxon>Bacillati</taxon>
        <taxon>Bacillota</taxon>
        <taxon>Bacilli</taxon>
        <taxon>Bacillales</taxon>
        <taxon>Bacillaceae</taxon>
        <taxon>Calditerricola</taxon>
    </lineage>
</organism>
<evidence type="ECO:0000259" key="2">
    <source>
        <dbReference type="Pfam" id="PF00535"/>
    </source>
</evidence>
<gene>
    <name evidence="3" type="ORF">GCM10007043_16550</name>
</gene>
<dbReference type="PANTHER" id="PTHR11675">
    <property type="entry name" value="N-ACETYLGALACTOSAMINYLTRANSFERASE"/>
    <property type="match status" value="1"/>
</dbReference>
<proteinExistence type="predicted"/>
<dbReference type="Pfam" id="PF00535">
    <property type="entry name" value="Glycos_transf_2"/>
    <property type="match status" value="1"/>
</dbReference>
<protein>
    <recommendedName>
        <fullName evidence="2">Glycosyltransferase 2-like domain-containing protein</fullName>
    </recommendedName>
</protein>
<dbReference type="InterPro" id="IPR029044">
    <property type="entry name" value="Nucleotide-diphossugar_trans"/>
</dbReference>
<evidence type="ECO:0000256" key="1">
    <source>
        <dbReference type="ARBA" id="ARBA00023157"/>
    </source>
</evidence>
<evidence type="ECO:0000313" key="3">
    <source>
        <dbReference type="EMBL" id="GGK03140.1"/>
    </source>
</evidence>
<reference evidence="3" key="2">
    <citation type="submission" date="2020-09" db="EMBL/GenBank/DDBJ databases">
        <authorList>
            <person name="Sun Q."/>
            <person name="Ohkuma M."/>
        </authorList>
    </citation>
    <scope>NUCLEOTIDE SEQUENCE</scope>
    <source>
        <strain evidence="3">JCM 14719</strain>
    </source>
</reference>
<dbReference type="GO" id="GO:0004653">
    <property type="term" value="F:polypeptide N-acetylgalactosaminyltransferase activity"/>
    <property type="evidence" value="ECO:0007669"/>
    <property type="project" value="TreeGrafter"/>
</dbReference>